<protein>
    <submittedName>
        <fullName evidence="1">Jg894 protein</fullName>
    </submittedName>
</protein>
<reference evidence="1" key="1">
    <citation type="submission" date="2022-03" db="EMBL/GenBank/DDBJ databases">
        <authorList>
            <person name="Lindestad O."/>
        </authorList>
    </citation>
    <scope>NUCLEOTIDE SEQUENCE</scope>
</reference>
<dbReference type="OrthoDB" id="9374162at2759"/>
<dbReference type="EMBL" id="CAKXAJ010010077">
    <property type="protein sequence ID" value="CAH2211390.1"/>
    <property type="molecule type" value="Genomic_DNA"/>
</dbReference>
<sequence length="68" mass="7733">GPAAFRITQYTASKVAVKPAADYVWVDEQTQPLPRSARQYLHGWIRAEELAIRRWGAEAVVFEVPIHN</sequence>
<accession>A0A8S4QKH6</accession>
<evidence type="ECO:0000313" key="1">
    <source>
        <dbReference type="EMBL" id="CAH2211390.1"/>
    </source>
</evidence>
<proteinExistence type="predicted"/>
<dbReference type="AlphaFoldDB" id="A0A8S4QKH6"/>
<dbReference type="Proteomes" id="UP000838756">
    <property type="component" value="Unassembled WGS sequence"/>
</dbReference>
<evidence type="ECO:0000313" key="2">
    <source>
        <dbReference type="Proteomes" id="UP000838756"/>
    </source>
</evidence>
<organism evidence="1 2">
    <name type="scientific">Pararge aegeria aegeria</name>
    <dbReference type="NCBI Taxonomy" id="348720"/>
    <lineage>
        <taxon>Eukaryota</taxon>
        <taxon>Metazoa</taxon>
        <taxon>Ecdysozoa</taxon>
        <taxon>Arthropoda</taxon>
        <taxon>Hexapoda</taxon>
        <taxon>Insecta</taxon>
        <taxon>Pterygota</taxon>
        <taxon>Neoptera</taxon>
        <taxon>Endopterygota</taxon>
        <taxon>Lepidoptera</taxon>
        <taxon>Glossata</taxon>
        <taxon>Ditrysia</taxon>
        <taxon>Papilionoidea</taxon>
        <taxon>Nymphalidae</taxon>
        <taxon>Satyrinae</taxon>
        <taxon>Satyrini</taxon>
        <taxon>Parargina</taxon>
        <taxon>Pararge</taxon>
    </lineage>
</organism>
<comment type="caution">
    <text evidence="1">The sequence shown here is derived from an EMBL/GenBank/DDBJ whole genome shotgun (WGS) entry which is preliminary data.</text>
</comment>
<keyword evidence="2" id="KW-1185">Reference proteome</keyword>
<name>A0A8S4QKH6_9NEOP</name>
<feature type="non-terminal residue" evidence="1">
    <location>
        <position position="1"/>
    </location>
</feature>
<gene>
    <name evidence="1" type="primary">jg894</name>
    <name evidence="1" type="ORF">PAEG_LOCUS3207</name>
</gene>